<accession>A0A1X1DC50</accession>
<dbReference type="GO" id="GO:0006508">
    <property type="term" value="P:proteolysis"/>
    <property type="evidence" value="ECO:0007669"/>
    <property type="project" value="UniProtKB-KW"/>
</dbReference>
<evidence type="ECO:0000256" key="1">
    <source>
        <dbReference type="ARBA" id="ARBA00004241"/>
    </source>
</evidence>
<name>A0A1X1DC50_9GAMM</name>
<dbReference type="GO" id="GO:0042597">
    <property type="term" value="C:periplasmic space"/>
    <property type="evidence" value="ECO:0007669"/>
    <property type="project" value="UniProtKB-SubCell"/>
</dbReference>
<keyword evidence="15" id="KW-0865">Zymogen</keyword>
<dbReference type="GO" id="GO:0005576">
    <property type="term" value="C:extracellular region"/>
    <property type="evidence" value="ECO:0007669"/>
    <property type="project" value="UniProtKB-SubCell"/>
</dbReference>
<evidence type="ECO:0000256" key="12">
    <source>
        <dbReference type="ARBA" id="ARBA00022825"/>
    </source>
</evidence>
<dbReference type="SUPFAM" id="SSF51126">
    <property type="entry name" value="Pectin lyase-like"/>
    <property type="match status" value="1"/>
</dbReference>
<evidence type="ECO:0000256" key="8">
    <source>
        <dbReference type="ARBA" id="ARBA00022692"/>
    </source>
</evidence>
<dbReference type="InterPro" id="IPR036709">
    <property type="entry name" value="Autotransporte_beta_dom_sf"/>
</dbReference>
<evidence type="ECO:0000256" key="5">
    <source>
        <dbReference type="ARBA" id="ARBA00022452"/>
    </source>
</evidence>
<dbReference type="SUPFAM" id="SSF103515">
    <property type="entry name" value="Autotransporter"/>
    <property type="match status" value="1"/>
</dbReference>
<evidence type="ECO:0000313" key="22">
    <source>
        <dbReference type="Proteomes" id="UP000193104"/>
    </source>
</evidence>
<evidence type="ECO:0008006" key="23">
    <source>
        <dbReference type="Google" id="ProtNLM"/>
    </source>
</evidence>
<dbReference type="Gene3D" id="2.160.20.20">
    <property type="match status" value="1"/>
</dbReference>
<keyword evidence="13" id="KW-0843">Virulence</keyword>
<evidence type="ECO:0000256" key="11">
    <source>
        <dbReference type="ARBA" id="ARBA00022801"/>
    </source>
</evidence>
<feature type="domain" description="Peptidase S6" evidence="20">
    <location>
        <begin position="22"/>
        <end position="275"/>
    </location>
</feature>
<protein>
    <recommendedName>
        <fullName evidence="23">Autotransporter outer membrane beta-barrel domain-containing protein</fullName>
    </recommendedName>
</protein>
<reference evidence="21 22" key="1">
    <citation type="journal article" date="2017" name="Antonie Van Leeuwenhoek">
        <title>Phylogenomic resolution of the bacterial genus Pantoea and its relationship with Erwinia and Tatumella.</title>
        <authorList>
            <person name="Palmer M."/>
            <person name="Steenkamp E.T."/>
            <person name="Coetzee M.P."/>
            <person name="Chan W.Y."/>
            <person name="van Zyl E."/>
            <person name="De Maayer P."/>
            <person name="Coutinho T.A."/>
            <person name="Blom J."/>
            <person name="Smits T.H."/>
            <person name="Duffy B."/>
            <person name="Venter S.N."/>
        </authorList>
    </citation>
    <scope>NUCLEOTIDE SEQUENCE [LARGE SCALE GENOMIC DNA]</scope>
    <source>
        <strain evidence="21 22">LMG 26277</strain>
    </source>
</reference>
<evidence type="ECO:0000256" key="16">
    <source>
        <dbReference type="ARBA" id="ARBA00023237"/>
    </source>
</evidence>
<comment type="caution">
    <text evidence="21">The sequence shown here is derived from an EMBL/GenBank/DDBJ whole genome shotgun (WGS) entry which is preliminary data.</text>
</comment>
<dbReference type="InterPro" id="IPR011050">
    <property type="entry name" value="Pectin_lyase_fold/virulence"/>
</dbReference>
<keyword evidence="14" id="KW-0472">Membrane</keyword>
<dbReference type="PROSITE" id="PS51208">
    <property type="entry name" value="AUTOTRANSPORTER"/>
    <property type="match status" value="1"/>
</dbReference>
<keyword evidence="7" id="KW-0645">Protease</keyword>
<evidence type="ECO:0000259" key="20">
    <source>
        <dbReference type="PROSITE" id="PS51691"/>
    </source>
</evidence>
<evidence type="ECO:0000259" key="19">
    <source>
        <dbReference type="PROSITE" id="PS51208"/>
    </source>
</evidence>
<comment type="subcellular location">
    <subcellularLocation>
        <location evidence="3">Cell outer membrane</location>
        <topology evidence="3">Multi-pass membrane protein</topology>
    </subcellularLocation>
    <subcellularLocation>
        <location evidence="1">Cell surface</location>
    </subcellularLocation>
    <subcellularLocation>
        <location evidence="2">Periplasm</location>
    </subcellularLocation>
    <subcellularLocation>
        <location evidence="4">Secreted</location>
    </subcellularLocation>
</comment>
<dbReference type="Pfam" id="PF02395">
    <property type="entry name" value="Peptidase_S6"/>
    <property type="match status" value="1"/>
</dbReference>
<evidence type="ECO:0000256" key="6">
    <source>
        <dbReference type="ARBA" id="ARBA00022525"/>
    </source>
</evidence>
<feature type="compositionally biased region" description="Pro residues" evidence="17">
    <location>
        <begin position="880"/>
        <end position="908"/>
    </location>
</feature>
<keyword evidence="8" id="KW-0812">Transmembrane</keyword>
<keyword evidence="22" id="KW-1185">Reference proteome</keyword>
<keyword evidence="6" id="KW-0964">Secreted</keyword>
<dbReference type="Proteomes" id="UP000193104">
    <property type="component" value="Unassembled WGS sequence"/>
</dbReference>
<evidence type="ECO:0000256" key="9">
    <source>
        <dbReference type="ARBA" id="ARBA00022729"/>
    </source>
</evidence>
<keyword evidence="5" id="KW-1134">Transmembrane beta strand</keyword>
<evidence type="ECO:0000256" key="7">
    <source>
        <dbReference type="ARBA" id="ARBA00022670"/>
    </source>
</evidence>
<proteinExistence type="predicted"/>
<dbReference type="PRINTS" id="PR00921">
    <property type="entry name" value="IGASERPTASE"/>
</dbReference>
<evidence type="ECO:0000256" key="3">
    <source>
        <dbReference type="ARBA" id="ARBA00004571"/>
    </source>
</evidence>
<evidence type="ECO:0000256" key="13">
    <source>
        <dbReference type="ARBA" id="ARBA00023026"/>
    </source>
</evidence>
<organism evidence="21 22">
    <name type="scientific">Pantoea wallisii</name>
    <dbReference type="NCBI Taxonomy" id="1076551"/>
    <lineage>
        <taxon>Bacteria</taxon>
        <taxon>Pseudomonadati</taxon>
        <taxon>Pseudomonadota</taxon>
        <taxon>Gammaproteobacteria</taxon>
        <taxon>Enterobacterales</taxon>
        <taxon>Erwiniaceae</taxon>
        <taxon>Pantoea</taxon>
    </lineage>
</organism>
<dbReference type="Gene3D" id="2.40.10.120">
    <property type="match status" value="1"/>
</dbReference>
<evidence type="ECO:0000256" key="14">
    <source>
        <dbReference type="ARBA" id="ARBA00023136"/>
    </source>
</evidence>
<dbReference type="STRING" id="1076551.HA48_05675"/>
<keyword evidence="12" id="KW-0720">Serine protease</keyword>
<dbReference type="RefSeq" id="WP_128600173.1">
    <property type="nucleotide sequence ID" value="NZ_MLFS01000010.1"/>
</dbReference>
<dbReference type="InterPro" id="IPR030396">
    <property type="entry name" value="Peptidase_S6_dom"/>
</dbReference>
<feature type="region of interest" description="Disordered" evidence="17">
    <location>
        <begin position="873"/>
        <end position="910"/>
    </location>
</feature>
<keyword evidence="9 18" id="KW-0732">Signal</keyword>
<dbReference type="PROSITE" id="PS51691">
    <property type="entry name" value="PEPTIDASE_S6"/>
    <property type="match status" value="1"/>
</dbReference>
<evidence type="ECO:0000256" key="2">
    <source>
        <dbReference type="ARBA" id="ARBA00004418"/>
    </source>
</evidence>
<evidence type="ECO:0000256" key="17">
    <source>
        <dbReference type="SAM" id="MobiDB-lite"/>
    </source>
</evidence>
<keyword evidence="16" id="KW-0998">Cell outer membrane</keyword>
<evidence type="ECO:0000256" key="10">
    <source>
        <dbReference type="ARBA" id="ARBA00022764"/>
    </source>
</evidence>
<dbReference type="EMBL" id="MLFS01000010">
    <property type="protein sequence ID" value="ORM74207.1"/>
    <property type="molecule type" value="Genomic_DNA"/>
</dbReference>
<dbReference type="AlphaFoldDB" id="A0A1X1DC50"/>
<evidence type="ECO:0000256" key="4">
    <source>
        <dbReference type="ARBA" id="ARBA00004613"/>
    </source>
</evidence>
<dbReference type="OrthoDB" id="8610050at2"/>
<dbReference type="InterPro" id="IPR005546">
    <property type="entry name" value="Autotransporte_beta"/>
</dbReference>
<keyword evidence="11" id="KW-0378">Hydrolase</keyword>
<evidence type="ECO:0000256" key="18">
    <source>
        <dbReference type="SAM" id="SignalP"/>
    </source>
</evidence>
<feature type="signal peptide" evidence="18">
    <location>
        <begin position="1"/>
        <end position="21"/>
    </location>
</feature>
<gene>
    <name evidence="21" type="ORF">HA48_05675</name>
</gene>
<keyword evidence="10" id="KW-0574">Periplasm</keyword>
<feature type="chain" id="PRO_5012800892" description="Autotransporter outer membrane beta-barrel domain-containing protein" evidence="18">
    <location>
        <begin position="22"/>
        <end position="1220"/>
    </location>
</feature>
<evidence type="ECO:0000313" key="21">
    <source>
        <dbReference type="EMBL" id="ORM74207.1"/>
    </source>
</evidence>
<evidence type="ECO:0000256" key="15">
    <source>
        <dbReference type="ARBA" id="ARBA00023145"/>
    </source>
</evidence>
<feature type="domain" description="Autotransporter" evidence="19">
    <location>
        <begin position="949"/>
        <end position="1220"/>
    </location>
</feature>
<dbReference type="Gene3D" id="2.40.128.130">
    <property type="entry name" value="Autotransporter beta-domain"/>
    <property type="match status" value="1"/>
</dbReference>
<dbReference type="InterPro" id="IPR000710">
    <property type="entry name" value="Peptidase_S6"/>
</dbReference>
<dbReference type="GO" id="GO:0009279">
    <property type="term" value="C:cell outer membrane"/>
    <property type="evidence" value="ECO:0007669"/>
    <property type="project" value="UniProtKB-SubCell"/>
</dbReference>
<dbReference type="GO" id="GO:0004252">
    <property type="term" value="F:serine-type endopeptidase activity"/>
    <property type="evidence" value="ECO:0007669"/>
    <property type="project" value="InterPro"/>
</dbReference>
<dbReference type="GO" id="GO:0009986">
    <property type="term" value="C:cell surface"/>
    <property type="evidence" value="ECO:0007669"/>
    <property type="project" value="UniProtKB-SubCell"/>
</dbReference>
<sequence>MKKSPLALLIGAFCISGTADAGIIRHDVDVQEYRDFAENLGKYKPGQVNVPLYRSDGTFDGYVNDVPLPDFGMVSNKGYITFISPSLVVSAHHVSRLSNFSLGNKAKFDINYLIINRNDHPDSPSYVDFNVPRVHKVVVESAPTPYVGYGEFLQNRDRYTAYARVGGGYHLKENIVTGVPDQISYFYIYKTGGMFKPEAASIKGGVLNLSTYWPDDPRSAPLAAIGYSGDSGSPVFAWDNTDKRWVLVAIHRGRNRFNLYDRESYTYPIMDKWVDQVKAQMTDPDVEDVAGDGDIHWQLGAIVQGNNSWQWHGLPEEKRWTAPDKLTLAELDATKDIRFNGAGGTVVLDNSINMGAGKLQFSADYTVKSPDGKAHSWVGGGVEVDRDKTVLWQVNGLKDDALHKIGAGTLHVNARGVNDGSLNVGDGTVILDQQADDQGRKQAFSQITLFSGRPTVVLNSADQIDTKNIRFGYRGGTLDINGNDLSFDDILHNNSGARIVNRHKTDTAQITLTGNNRHFHGELGEEASRDRLDVTTHNNWILSVDAWLNRLSIASGNLQLRGEHVEHAGNVYFSHDWNETHYRINQTDVSAGTSLTLREHAHLDSRVSVANSATLNVFDRTTLSGTVDLATASSRLLADISPHASTLGPLASAINANISGLGGLIKTGAGRLTLGGKVNNQQGVEVQQGELEVNGNLESDLKMAEGTLLSGSGVIHQASLMDNVTLAPGWNNLAGSWSSLRLENLQTGRANSLVLNSAFRADATDRLLINGDLQQKDNQPLWLQVTPQASWIDSDRNSNGIADNNEGVSLVQVGGNANADSVRLAGGYVARGAWAYGLYAFAPGRASSGERLVAGEGDRYWDYRLQNILLTEGNNRDPLQPQPVPEPQPEPQPSPEPVSQPGPEPVSPPRHVRAAVIPQVPAYISLPAALNSMTENLRSLFISSAQQAGRDGRPDLFVSRYTGDDRYHSAGGFMDYGYDFHSRYRGWTLGTRWPVSQQFAVSGAVHKGTLNMKPDARDGISQSHINTLTVNAMLNWQQPAGLQLAVPMGISHYRGSVSTDLRGKVADINGKAGEIGVDSGWRWQLGSHALTPVAGINAQWLSIKDFTDSDGARVSYSTRPAMQLSAGIKYDFTPLNALKLGSEARYVQRDATRHHVAIGDGEQASYFTTGRSGNSVQLSGYAGWQMLDNVELNTQVQGQQRLTHEGISDWNLQAGVKISF</sequence>
<dbReference type="InterPro" id="IPR012332">
    <property type="entry name" value="Autotransporter_pectin_lyase_C"/>
</dbReference>